<dbReference type="Gene3D" id="1.10.268.10">
    <property type="entry name" value="Topoisomerase, domain 3"/>
    <property type="match status" value="1"/>
</dbReference>
<dbReference type="PANTHER" id="PTHR43493:SF5">
    <property type="entry name" value="DNA GYRASE SUBUNIT A, CHLOROPLASTIC_MITOCHONDRIAL"/>
    <property type="match status" value="1"/>
</dbReference>
<dbReference type="STRING" id="530564.Psta_1356"/>
<dbReference type="GO" id="GO:0009330">
    <property type="term" value="C:DNA topoisomerase type II (double strand cut, ATP-hydrolyzing) complex"/>
    <property type="evidence" value="ECO:0007669"/>
    <property type="project" value="TreeGrafter"/>
</dbReference>
<sequence>MSSDFDPPSGPSASELPPGDDGTRFLDQPIEDELKESYLTYAMSVIVSRALPDVRDGLKPSQRRILVAMNDLNLTPGAPRVKCAKISGDTSGNYHPHGESVIYPTLVRMAQEWNMRHILIDKQGNFGSIAGLPPAAMRYTEARLSPVASMMLEDLNLDTVDFVPTYDERNQEPTVLPCRFPNLLVNGAQGIAVGMATSIPPHNLGEVCEALVKVIDDPEVTLGELCEIIKGPDFPTGGTICGRAGIRRGYRDGRSTIVLRAKTRIEEHKKDRYRIIITEIPYQQARDRVVEKIAELVNEERIKGISGITDLSDLKEPVHLVIDIKRDADPYVVLNQLYQFSPLQDSISIILLALVDGKPRELSLKELLEEFLRHRVTVIRRRTQFLLSKARRRKHTVEGLLLALANIDEIIRIIRASRTQAEAKVGLMGVECPAAMMQRALGEEGFAMFQSERGASDTYRLTAVQSEAILRMTLGQLVNLEQERLGGEHAELLKEIAEYLRILADENIIRAMIKEELIAIAAKYGDERRTEISGEEIGDVNLEDLITEETMVVSISHRGYIKRTPASTYRAQRRGGKGLKGAKTEDEDPIAHLFVASTHAYLLFFTNLGRVYWQKVYDLPELSRESRGRAIVNLLNLSEGEKIAECIAIRDFDQQGHFLMMATRKGLVKKSPLEDYSRPKKGGIIAIKLREDDEVVDVVVTKPGDEVVLSTSTGMAIRFSESDARPMGRNTSGVKGISLASGDSLVGMVVADPDATLLTVCENGYGKRTNFGPNAEVVGPPPADDDSIDTGSIDTSSAEAETVVAEPPAPAEEAAAEDEGDEEGSSGSRYRTQRRGGKGLRDIKTTTRNGTVIAVARVDDTEEVLMMTARGKLQRIAAREIKTIGRNTQGVRIMSLDDDDKLVAVVRVPRDEAEVTDLAALGALPPELPPPAPAGDAS</sequence>
<dbReference type="Proteomes" id="UP000001887">
    <property type="component" value="Chromosome"/>
</dbReference>
<dbReference type="NCBIfam" id="NF004044">
    <property type="entry name" value="PRK05561.1"/>
    <property type="match status" value="1"/>
</dbReference>
<dbReference type="NCBIfam" id="NF004043">
    <property type="entry name" value="PRK05560.1"/>
    <property type="match status" value="1"/>
</dbReference>
<evidence type="ECO:0000259" key="9">
    <source>
        <dbReference type="PROSITE" id="PS52040"/>
    </source>
</evidence>
<protein>
    <recommendedName>
        <fullName evidence="3">DNA topoisomerase (ATP-hydrolyzing)</fullName>
        <ecNumber evidence="3">5.6.2.2</ecNumber>
    </recommendedName>
</protein>
<dbReference type="PANTHER" id="PTHR43493">
    <property type="entry name" value="DNA GYRASE/TOPOISOMERASE SUBUNIT A"/>
    <property type="match status" value="1"/>
</dbReference>
<dbReference type="PROSITE" id="PS52040">
    <property type="entry name" value="TOPO_IIA"/>
    <property type="match status" value="1"/>
</dbReference>
<dbReference type="KEGG" id="psl:Psta_1356"/>
<dbReference type="GO" id="GO:0003677">
    <property type="term" value="F:DNA binding"/>
    <property type="evidence" value="ECO:0007669"/>
    <property type="project" value="UniProtKB-UniRule"/>
</dbReference>
<evidence type="ECO:0000313" key="10">
    <source>
        <dbReference type="EMBL" id="ADB16033.1"/>
    </source>
</evidence>
<dbReference type="Pfam" id="PF00521">
    <property type="entry name" value="DNA_topoisoIV"/>
    <property type="match status" value="1"/>
</dbReference>
<dbReference type="FunFam" id="1.10.268.10:FF:000001">
    <property type="entry name" value="DNA gyrase subunit A"/>
    <property type="match status" value="1"/>
</dbReference>
<dbReference type="InterPro" id="IPR013760">
    <property type="entry name" value="Topo_IIA-like_dom_sf"/>
</dbReference>
<dbReference type="HOGENOM" id="CLU_002977_6_1_0"/>
<comment type="catalytic activity">
    <reaction evidence="1 7">
        <text>ATP-dependent breakage, passage and rejoining of double-stranded DNA.</text>
        <dbReference type="EC" id="5.6.2.2"/>
    </reaction>
</comment>
<dbReference type="Gene3D" id="3.30.1360.40">
    <property type="match status" value="1"/>
</dbReference>
<keyword evidence="5 7" id="KW-0238">DNA-binding</keyword>
<dbReference type="InterPro" id="IPR013757">
    <property type="entry name" value="Topo_IIA_A_a_sf"/>
</dbReference>
<dbReference type="InterPro" id="IPR050220">
    <property type="entry name" value="Type_II_DNA_Topoisomerases"/>
</dbReference>
<dbReference type="EC" id="5.6.2.2" evidence="3"/>
<dbReference type="InterPro" id="IPR035516">
    <property type="entry name" value="Gyrase/topoIV_suA_C"/>
</dbReference>
<dbReference type="InterPro" id="IPR002205">
    <property type="entry name" value="Topo_IIA_dom_A"/>
</dbReference>
<dbReference type="Gene3D" id="2.120.10.90">
    <property type="entry name" value="DNA gyrase/topoisomerase IV, subunit A, C-terminal"/>
    <property type="match status" value="1"/>
</dbReference>
<feature type="compositionally biased region" description="Low complexity" evidence="8">
    <location>
        <begin position="789"/>
        <end position="806"/>
    </location>
</feature>
<evidence type="ECO:0000256" key="7">
    <source>
        <dbReference type="PROSITE-ProRule" id="PRU01384"/>
    </source>
</evidence>
<dbReference type="EMBL" id="CP001848">
    <property type="protein sequence ID" value="ADB16033.1"/>
    <property type="molecule type" value="Genomic_DNA"/>
</dbReference>
<evidence type="ECO:0000256" key="3">
    <source>
        <dbReference type="ARBA" id="ARBA00012895"/>
    </source>
</evidence>
<dbReference type="GO" id="GO:0006265">
    <property type="term" value="P:DNA topological change"/>
    <property type="evidence" value="ECO:0007669"/>
    <property type="project" value="UniProtKB-UniRule"/>
</dbReference>
<dbReference type="InterPro" id="IPR006691">
    <property type="entry name" value="GyrA/parC_rep"/>
</dbReference>
<gene>
    <name evidence="10" type="ordered locus">Psta_1356</name>
</gene>
<keyword evidence="6 7" id="KW-0413">Isomerase</keyword>
<reference evidence="10 11" key="1">
    <citation type="journal article" date="2009" name="Stand. Genomic Sci.">
        <title>Complete genome sequence of Pirellula staleyi type strain (ATCC 27377).</title>
        <authorList>
            <person name="Clum A."/>
            <person name="Tindall B.J."/>
            <person name="Sikorski J."/>
            <person name="Ivanova N."/>
            <person name="Mavrommatis K."/>
            <person name="Lucas S."/>
            <person name="Glavina del Rio T."/>
            <person name="Nolan M."/>
            <person name="Chen F."/>
            <person name="Tice H."/>
            <person name="Pitluck S."/>
            <person name="Cheng J.F."/>
            <person name="Chertkov O."/>
            <person name="Brettin T."/>
            <person name="Han C."/>
            <person name="Detter J.C."/>
            <person name="Kuske C."/>
            <person name="Bruce D."/>
            <person name="Goodwin L."/>
            <person name="Ovchinikova G."/>
            <person name="Pati A."/>
            <person name="Mikhailova N."/>
            <person name="Chen A."/>
            <person name="Palaniappan K."/>
            <person name="Land M."/>
            <person name="Hauser L."/>
            <person name="Chang Y.J."/>
            <person name="Jeffries C.D."/>
            <person name="Chain P."/>
            <person name="Rohde M."/>
            <person name="Goker M."/>
            <person name="Bristow J."/>
            <person name="Eisen J.A."/>
            <person name="Markowitz V."/>
            <person name="Hugenholtz P."/>
            <person name="Kyrpides N.C."/>
            <person name="Klenk H.P."/>
            <person name="Lapidus A."/>
        </authorList>
    </citation>
    <scope>NUCLEOTIDE SEQUENCE [LARGE SCALE GENOMIC DNA]</scope>
    <source>
        <strain evidence="11">ATCC 27377 / DSM 6068 / ICPB 4128</strain>
    </source>
</reference>
<dbReference type="eggNOG" id="COG0188">
    <property type="taxonomic scope" value="Bacteria"/>
</dbReference>
<evidence type="ECO:0000256" key="5">
    <source>
        <dbReference type="ARBA" id="ARBA00023125"/>
    </source>
</evidence>
<dbReference type="FunFam" id="3.30.1360.40:FF:000002">
    <property type="entry name" value="DNA gyrase subunit A"/>
    <property type="match status" value="1"/>
</dbReference>
<evidence type="ECO:0000313" key="11">
    <source>
        <dbReference type="Proteomes" id="UP000001887"/>
    </source>
</evidence>
<dbReference type="SUPFAM" id="SSF101904">
    <property type="entry name" value="GyrA/ParC C-terminal domain-like"/>
    <property type="match status" value="2"/>
</dbReference>
<dbReference type="AlphaFoldDB" id="D2QWS9"/>
<dbReference type="GO" id="GO:0005524">
    <property type="term" value="F:ATP binding"/>
    <property type="evidence" value="ECO:0007669"/>
    <property type="project" value="InterPro"/>
</dbReference>
<feature type="domain" description="Topo IIA-type catalytic" evidence="9">
    <location>
        <begin position="51"/>
        <end position="545"/>
    </location>
</feature>
<keyword evidence="11" id="KW-1185">Reference proteome</keyword>
<feature type="region of interest" description="Disordered" evidence="8">
    <location>
        <begin position="769"/>
        <end position="843"/>
    </location>
</feature>
<dbReference type="InterPro" id="IPR013758">
    <property type="entry name" value="Topo_IIA_A/C_ab"/>
</dbReference>
<dbReference type="GO" id="GO:0005737">
    <property type="term" value="C:cytoplasm"/>
    <property type="evidence" value="ECO:0007669"/>
    <property type="project" value="TreeGrafter"/>
</dbReference>
<evidence type="ECO:0000256" key="6">
    <source>
        <dbReference type="ARBA" id="ARBA00023235"/>
    </source>
</evidence>
<dbReference type="CDD" id="cd00187">
    <property type="entry name" value="TOP4c"/>
    <property type="match status" value="1"/>
</dbReference>
<comment type="similarity">
    <text evidence="2">Belongs to the type II topoisomerase GyrA/ParC subunit family.</text>
</comment>
<accession>D2QWS9</accession>
<dbReference type="Pfam" id="PF03989">
    <property type="entry name" value="DNA_gyraseA_C"/>
    <property type="match status" value="6"/>
</dbReference>
<keyword evidence="4 7" id="KW-0799">Topoisomerase</keyword>
<name>D2QWS9_PIRSD</name>
<dbReference type="SMART" id="SM00434">
    <property type="entry name" value="TOP4c"/>
    <property type="match status" value="1"/>
</dbReference>
<dbReference type="GO" id="GO:0003918">
    <property type="term" value="F:DNA topoisomerase type II (double strand cut, ATP-hydrolyzing) activity"/>
    <property type="evidence" value="ECO:0007669"/>
    <property type="project" value="UniProtKB-EC"/>
</dbReference>
<dbReference type="Gene3D" id="3.90.199.10">
    <property type="entry name" value="Topoisomerase II, domain 5"/>
    <property type="match status" value="1"/>
</dbReference>
<feature type="region of interest" description="Disordered" evidence="8">
    <location>
        <begin position="1"/>
        <end position="26"/>
    </location>
</feature>
<evidence type="ECO:0000256" key="8">
    <source>
        <dbReference type="SAM" id="MobiDB-lite"/>
    </source>
</evidence>
<feature type="compositionally biased region" description="Acidic residues" evidence="8">
    <location>
        <begin position="814"/>
        <end position="824"/>
    </location>
</feature>
<evidence type="ECO:0000256" key="1">
    <source>
        <dbReference type="ARBA" id="ARBA00000185"/>
    </source>
</evidence>
<organism evidence="10 11">
    <name type="scientific">Pirellula staleyi (strain ATCC 27377 / DSM 6068 / ICPB 4128)</name>
    <name type="common">Pirella staleyi</name>
    <dbReference type="NCBI Taxonomy" id="530564"/>
    <lineage>
        <taxon>Bacteria</taxon>
        <taxon>Pseudomonadati</taxon>
        <taxon>Planctomycetota</taxon>
        <taxon>Planctomycetia</taxon>
        <taxon>Pirellulales</taxon>
        <taxon>Pirellulaceae</taxon>
        <taxon>Pirellula</taxon>
    </lineage>
</organism>
<evidence type="ECO:0000256" key="4">
    <source>
        <dbReference type="ARBA" id="ARBA00023029"/>
    </source>
</evidence>
<proteinExistence type="inferred from homology"/>
<dbReference type="SUPFAM" id="SSF56719">
    <property type="entry name" value="Type II DNA topoisomerase"/>
    <property type="match status" value="1"/>
</dbReference>
<feature type="active site" description="O-(5'-phospho-DNA)-tyrosine intermediate" evidence="7">
    <location>
        <position position="139"/>
    </location>
</feature>
<dbReference type="NCBIfam" id="TIGR01063">
    <property type="entry name" value="gyrA"/>
    <property type="match status" value="1"/>
</dbReference>
<evidence type="ECO:0000256" key="2">
    <source>
        <dbReference type="ARBA" id="ARBA00008263"/>
    </source>
</evidence>